<dbReference type="SUPFAM" id="SSF56349">
    <property type="entry name" value="DNA breaking-rejoining enzymes"/>
    <property type="match status" value="1"/>
</dbReference>
<evidence type="ECO:0008006" key="5">
    <source>
        <dbReference type="Google" id="ProtNLM"/>
    </source>
</evidence>
<feature type="compositionally biased region" description="Acidic residues" evidence="2">
    <location>
        <begin position="95"/>
        <end position="105"/>
    </location>
</feature>
<gene>
    <name evidence="3" type="ORF">V5O48_015593</name>
</gene>
<dbReference type="InterPro" id="IPR013762">
    <property type="entry name" value="Integrase-like_cat_sf"/>
</dbReference>
<feature type="region of interest" description="Disordered" evidence="2">
    <location>
        <begin position="282"/>
        <end position="307"/>
    </location>
</feature>
<organism evidence="3 4">
    <name type="scientific">Marasmius crinis-equi</name>
    <dbReference type="NCBI Taxonomy" id="585013"/>
    <lineage>
        <taxon>Eukaryota</taxon>
        <taxon>Fungi</taxon>
        <taxon>Dikarya</taxon>
        <taxon>Basidiomycota</taxon>
        <taxon>Agaricomycotina</taxon>
        <taxon>Agaricomycetes</taxon>
        <taxon>Agaricomycetidae</taxon>
        <taxon>Agaricales</taxon>
        <taxon>Marasmiineae</taxon>
        <taxon>Marasmiaceae</taxon>
        <taxon>Marasmius</taxon>
    </lineage>
</organism>
<dbReference type="Proteomes" id="UP001465976">
    <property type="component" value="Unassembled WGS sequence"/>
</dbReference>
<feature type="compositionally biased region" description="Low complexity" evidence="2">
    <location>
        <begin position="20"/>
        <end position="29"/>
    </location>
</feature>
<reference evidence="3 4" key="1">
    <citation type="submission" date="2024-02" db="EMBL/GenBank/DDBJ databases">
        <title>A draft genome for the cacao thread blight pathogen Marasmius crinis-equi.</title>
        <authorList>
            <person name="Cohen S.P."/>
            <person name="Baruah I.K."/>
            <person name="Amoako-Attah I."/>
            <person name="Bukari Y."/>
            <person name="Meinhardt L.W."/>
            <person name="Bailey B.A."/>
        </authorList>
    </citation>
    <scope>NUCLEOTIDE SEQUENCE [LARGE SCALE GENOMIC DNA]</scope>
    <source>
        <strain evidence="3 4">GH-76</strain>
    </source>
</reference>
<feature type="region of interest" description="Disordered" evidence="2">
    <location>
        <begin position="1"/>
        <end position="40"/>
    </location>
</feature>
<comment type="caution">
    <text evidence="3">The sequence shown here is derived from an EMBL/GenBank/DDBJ whole genome shotgun (WGS) entry which is preliminary data.</text>
</comment>
<evidence type="ECO:0000256" key="2">
    <source>
        <dbReference type="SAM" id="MobiDB-lite"/>
    </source>
</evidence>
<proteinExistence type="predicted"/>
<keyword evidence="1" id="KW-0233">DNA recombination</keyword>
<dbReference type="InterPro" id="IPR011010">
    <property type="entry name" value="DNA_brk_join_enz"/>
</dbReference>
<feature type="non-terminal residue" evidence="3">
    <location>
        <position position="1"/>
    </location>
</feature>
<evidence type="ECO:0000313" key="4">
    <source>
        <dbReference type="Proteomes" id="UP001465976"/>
    </source>
</evidence>
<name>A0ABR3EU32_9AGAR</name>
<sequence>PRSHKDNQISRPLRTHSNLRVSSSTVRSSPRQFGVMPADSSSRIVLQSAGFKLVSSTYLKEKATDEDFRLEVEDDLEAEREALADGNYEDPSKENDDEADEDDDPMNGTTSKLNTELKEVLKTASKGVSEGTDASYRSLMAKATAFVRDNGWISSEEEFFRPIPHPESAEMVVAWIMDDCDSYRLDGTVKPAGEVRSTYAHAQKMRAAATFGFGRVHGLGNRSWEKSEVSGKMVGNPSCSQQVSLYMISLRRRKTRAGETPTSARAITSTLIGRLYDKNMEPSNREIKPYAPGKRKKKDDFSEPESWGGGRFRRMLHCAYVIAFACLLRVDEVLNIQVHDIEQGFDDGDVILTITLPFRKTEQFGEIKPFILRELPDEMRHLCPVRAYADWIAVSEITEGFLFRKIDKGDLVSAVNKSIVGSRCVC</sequence>
<dbReference type="Gene3D" id="1.10.443.10">
    <property type="entry name" value="Intergrase catalytic core"/>
    <property type="match status" value="1"/>
</dbReference>
<feature type="region of interest" description="Disordered" evidence="2">
    <location>
        <begin position="81"/>
        <end position="115"/>
    </location>
</feature>
<keyword evidence="4" id="KW-1185">Reference proteome</keyword>
<dbReference type="EMBL" id="JBAHYK010001903">
    <property type="protein sequence ID" value="KAL0566422.1"/>
    <property type="molecule type" value="Genomic_DNA"/>
</dbReference>
<accession>A0ABR3EU32</accession>
<protein>
    <recommendedName>
        <fullName evidence="5">Tyr recombinase domain-containing protein</fullName>
    </recommendedName>
</protein>
<evidence type="ECO:0000256" key="1">
    <source>
        <dbReference type="ARBA" id="ARBA00023172"/>
    </source>
</evidence>
<evidence type="ECO:0000313" key="3">
    <source>
        <dbReference type="EMBL" id="KAL0566422.1"/>
    </source>
</evidence>